<reference evidence="1 2" key="1">
    <citation type="submission" date="2017-11" db="EMBL/GenBank/DDBJ databases">
        <title>Complete genome of Rhizobium leguminosarum Norway, an ineffective micro-symbiont.</title>
        <authorList>
            <person name="Hoffrichter A."/>
            <person name="Liang J."/>
            <person name="Brachmann A."/>
            <person name="Marin M."/>
        </authorList>
    </citation>
    <scope>NUCLEOTIDE SEQUENCE [LARGE SCALE GENOMIC DNA]</scope>
    <source>
        <strain evidence="1 2">Norway</strain>
    </source>
</reference>
<proteinExistence type="predicted"/>
<sequence>MARCYDPRTNRFIRSMAGIVLARAYFDASII</sequence>
<dbReference type="Proteomes" id="UP000238523">
    <property type="component" value="Chromosome"/>
</dbReference>
<evidence type="ECO:0000313" key="1">
    <source>
        <dbReference type="EMBL" id="AUW43939.1"/>
    </source>
</evidence>
<dbReference type="EMBL" id="CP025012">
    <property type="protein sequence ID" value="AUW43939.1"/>
    <property type="molecule type" value="Genomic_DNA"/>
</dbReference>
<evidence type="ECO:0000313" key="2">
    <source>
        <dbReference type="Proteomes" id="UP000238523"/>
    </source>
</evidence>
<protein>
    <submittedName>
        <fullName evidence="1">Uncharacterized protein</fullName>
    </submittedName>
</protein>
<dbReference type="AlphaFoldDB" id="A0A2K9Z6T3"/>
<organism evidence="1 2">
    <name type="scientific">Rhizobium leguminosarum</name>
    <dbReference type="NCBI Taxonomy" id="384"/>
    <lineage>
        <taxon>Bacteria</taxon>
        <taxon>Pseudomonadati</taxon>
        <taxon>Pseudomonadota</taxon>
        <taxon>Alphaproteobacteria</taxon>
        <taxon>Hyphomicrobiales</taxon>
        <taxon>Rhizobiaceae</taxon>
        <taxon>Rhizobium/Agrobacterium group</taxon>
        <taxon>Rhizobium</taxon>
    </lineage>
</organism>
<accession>A0A2K9Z6T3</accession>
<name>A0A2K9Z6T3_RHILE</name>
<gene>
    <name evidence="1" type="ORF">CUJ84_Chr003606</name>
</gene>